<keyword evidence="4" id="KW-1185">Reference proteome</keyword>
<comment type="caution">
    <text evidence="3">The sequence shown here is derived from an EMBL/GenBank/DDBJ whole genome shotgun (WGS) entry which is preliminary data.</text>
</comment>
<evidence type="ECO:0000313" key="3">
    <source>
        <dbReference type="EMBL" id="VCX04174.1"/>
    </source>
</evidence>
<evidence type="ECO:0000256" key="2">
    <source>
        <dbReference type="SAM" id="SignalP"/>
    </source>
</evidence>
<feature type="chain" id="PRO_5040994223" description="Mucin-7" evidence="2">
    <location>
        <begin position="23"/>
        <end position="180"/>
    </location>
</feature>
<organism evidence="3 4">
    <name type="scientific">Gulo gulo</name>
    <name type="common">Wolverine</name>
    <name type="synonym">Gluton</name>
    <dbReference type="NCBI Taxonomy" id="48420"/>
    <lineage>
        <taxon>Eukaryota</taxon>
        <taxon>Metazoa</taxon>
        <taxon>Chordata</taxon>
        <taxon>Craniata</taxon>
        <taxon>Vertebrata</taxon>
        <taxon>Euteleostomi</taxon>
        <taxon>Mammalia</taxon>
        <taxon>Eutheria</taxon>
        <taxon>Laurasiatheria</taxon>
        <taxon>Carnivora</taxon>
        <taxon>Caniformia</taxon>
        <taxon>Musteloidea</taxon>
        <taxon>Mustelidae</taxon>
        <taxon>Guloninae</taxon>
        <taxon>Gulo</taxon>
    </lineage>
</organism>
<dbReference type="InterPro" id="IPR033529">
    <property type="entry name" value="MUC7"/>
</dbReference>
<proteinExistence type="predicted"/>
<protein>
    <recommendedName>
        <fullName evidence="5">Mucin-7</fullName>
    </recommendedName>
</protein>
<dbReference type="AlphaFoldDB" id="A0A9X9LYK7"/>
<name>A0A9X9LYK7_GULGU</name>
<dbReference type="PANTHER" id="PTHR41683">
    <property type="entry name" value="MUCIN-7"/>
    <property type="match status" value="1"/>
</dbReference>
<evidence type="ECO:0000313" key="4">
    <source>
        <dbReference type="Proteomes" id="UP000269945"/>
    </source>
</evidence>
<feature type="non-terminal residue" evidence="3">
    <location>
        <position position="180"/>
    </location>
</feature>
<dbReference type="GO" id="GO:0070062">
    <property type="term" value="C:extracellular exosome"/>
    <property type="evidence" value="ECO:0007669"/>
    <property type="project" value="TreeGrafter"/>
</dbReference>
<feature type="signal peptide" evidence="2">
    <location>
        <begin position="1"/>
        <end position="22"/>
    </location>
</feature>
<evidence type="ECO:0008006" key="5">
    <source>
        <dbReference type="Google" id="ProtNLM"/>
    </source>
</evidence>
<dbReference type="PROSITE" id="PS51257">
    <property type="entry name" value="PROKAR_LIPOPROTEIN"/>
    <property type="match status" value="1"/>
</dbReference>
<feature type="compositionally biased region" description="Basic residues" evidence="1">
    <location>
        <begin position="64"/>
        <end position="87"/>
    </location>
</feature>
<dbReference type="PANTHER" id="PTHR41683:SF1">
    <property type="entry name" value="MUCIN-7"/>
    <property type="match status" value="1"/>
</dbReference>
<evidence type="ECO:0000256" key="1">
    <source>
        <dbReference type="SAM" id="MobiDB-lite"/>
    </source>
</evidence>
<reference evidence="3 4" key="1">
    <citation type="submission" date="2018-10" db="EMBL/GenBank/DDBJ databases">
        <authorList>
            <person name="Ekblom R."/>
            <person name="Jareborg N."/>
        </authorList>
    </citation>
    <scope>NUCLEOTIDE SEQUENCE [LARGE SCALE GENOMIC DNA]</scope>
    <source>
        <tissue evidence="3">Muscle</tissue>
    </source>
</reference>
<dbReference type="EMBL" id="CYRY02029536">
    <property type="protein sequence ID" value="VCX04174.1"/>
    <property type="molecule type" value="Genomic_DNA"/>
</dbReference>
<gene>
    <name evidence="3" type="ORF">BN2614_LOCUS2</name>
</gene>
<feature type="compositionally biased region" description="Polar residues" evidence="1">
    <location>
        <begin position="98"/>
        <end position="136"/>
    </location>
</feature>
<feature type="region of interest" description="Disordered" evidence="1">
    <location>
        <begin position="64"/>
        <end position="180"/>
    </location>
</feature>
<dbReference type="Proteomes" id="UP000269945">
    <property type="component" value="Unassembled WGS sequence"/>
</dbReference>
<keyword evidence="2" id="KW-0732">Signal</keyword>
<feature type="compositionally biased region" description="Low complexity" evidence="1">
    <location>
        <begin position="137"/>
        <end position="164"/>
    </location>
</feature>
<accession>A0A9X9LYK7</accession>
<sequence>MKTLTLLVCICALSACFSLSEGRKKPRKIHHKKNDVQQLTLDRQLLLHPKFQPNWDILIKKHLISGPHKHPKPSHTKRGKPKPKRPPPSKCPVKGNIVDNNNTPAPAPTQISSFSPTSPGVTPLIATTTSAGQGNTSSSAATPSPQPSPALSDTTAAPPTSSLPTPAPEPSSAPLGTTAA</sequence>